<gene>
    <name evidence="2" type="ORF">E2R57_17470</name>
</gene>
<keyword evidence="1" id="KW-0732">Signal</keyword>
<dbReference type="RefSeq" id="WP_133351183.1">
    <property type="nucleotide sequence ID" value="NZ_SMZQ01000010.1"/>
</dbReference>
<feature type="signal peptide" evidence="1">
    <location>
        <begin position="1"/>
        <end position="29"/>
    </location>
</feature>
<evidence type="ECO:0000313" key="2">
    <source>
        <dbReference type="EMBL" id="TDL33696.1"/>
    </source>
</evidence>
<dbReference type="Proteomes" id="UP000294621">
    <property type="component" value="Unassembled WGS sequence"/>
</dbReference>
<dbReference type="OrthoDB" id="9154571at2"/>
<evidence type="ECO:0000256" key="1">
    <source>
        <dbReference type="SAM" id="SignalP"/>
    </source>
</evidence>
<comment type="caution">
    <text evidence="2">The sequence shown here is derived from an EMBL/GenBank/DDBJ whole genome shotgun (WGS) entry which is preliminary data.</text>
</comment>
<feature type="chain" id="PRO_5021004630" evidence="1">
    <location>
        <begin position="30"/>
        <end position="174"/>
    </location>
</feature>
<accession>A0A4R5XS69</accession>
<organism evidence="2 3">
    <name type="scientific">Arthrobacter nitrophenolicus</name>
    <dbReference type="NCBI Taxonomy" id="683150"/>
    <lineage>
        <taxon>Bacteria</taxon>
        <taxon>Bacillati</taxon>
        <taxon>Actinomycetota</taxon>
        <taxon>Actinomycetes</taxon>
        <taxon>Micrococcales</taxon>
        <taxon>Micrococcaceae</taxon>
        <taxon>Arthrobacter</taxon>
    </lineage>
</organism>
<dbReference type="EMBL" id="SMZQ01000010">
    <property type="protein sequence ID" value="TDL33696.1"/>
    <property type="molecule type" value="Genomic_DNA"/>
</dbReference>
<evidence type="ECO:0000313" key="3">
    <source>
        <dbReference type="Proteomes" id="UP000294621"/>
    </source>
</evidence>
<reference evidence="2 3" key="1">
    <citation type="submission" date="2019-03" db="EMBL/GenBank/DDBJ databases">
        <title>Genome Sequencing and Assembly of Various Microbes Isolated from Partially Reclaimed Soil and Acid Mine Drainage (AMD) Site.</title>
        <authorList>
            <person name="Steinbock B."/>
            <person name="Bechtold R."/>
            <person name="Sevigny J.L."/>
            <person name="Thomas D."/>
            <person name="Cuthill L.R."/>
            <person name="Aveiro Johannsen E.J."/>
            <person name="Thomas K."/>
            <person name="Ghosh A."/>
        </authorList>
    </citation>
    <scope>NUCLEOTIDE SEQUENCE [LARGE SCALE GENOMIC DNA]</scope>
    <source>
        <strain evidence="2 3">S-A1</strain>
    </source>
</reference>
<dbReference type="AlphaFoldDB" id="A0A4R5XS69"/>
<proteinExistence type="predicted"/>
<sequence length="174" mass="18102">MKTTSIIRSLALSALATGTLVAPAQPALADTFFILPAGTACDFNLGLSATGGNLHEKQFEDENGDIVRLLAAGKGVLLTYTNYGTKPKKPVEGESITIRTDGSVSETEINPDGTWTVTATGHNGLIMFPTDVPAGPTTTHYIGKIVYTVDPSTGVFTLVSTAGQELDVCAELAS</sequence>
<protein>
    <submittedName>
        <fullName evidence="2">Uncharacterized protein</fullName>
    </submittedName>
</protein>
<name>A0A4R5XS69_9MICC</name>